<dbReference type="Proteomes" id="UP000315724">
    <property type="component" value="Chromosome"/>
</dbReference>
<feature type="chain" id="PRO_5021964081" evidence="1">
    <location>
        <begin position="32"/>
        <end position="242"/>
    </location>
</feature>
<dbReference type="KEGG" id="tpol:Mal48_21300"/>
<evidence type="ECO:0000256" key="1">
    <source>
        <dbReference type="SAM" id="SignalP"/>
    </source>
</evidence>
<keyword evidence="1" id="KW-0732">Signal</keyword>
<gene>
    <name evidence="2" type="ORF">Mal48_21300</name>
</gene>
<evidence type="ECO:0000313" key="2">
    <source>
        <dbReference type="EMBL" id="QDT32882.1"/>
    </source>
</evidence>
<dbReference type="EMBL" id="CP036267">
    <property type="protein sequence ID" value="QDT32882.1"/>
    <property type="molecule type" value="Genomic_DNA"/>
</dbReference>
<name>A0A517QML9_9PLAN</name>
<organism evidence="2 3">
    <name type="scientific">Thalassoglobus polymorphus</name>
    <dbReference type="NCBI Taxonomy" id="2527994"/>
    <lineage>
        <taxon>Bacteria</taxon>
        <taxon>Pseudomonadati</taxon>
        <taxon>Planctomycetota</taxon>
        <taxon>Planctomycetia</taxon>
        <taxon>Planctomycetales</taxon>
        <taxon>Planctomycetaceae</taxon>
        <taxon>Thalassoglobus</taxon>
    </lineage>
</organism>
<accession>A0A517QML9</accession>
<evidence type="ECO:0000313" key="3">
    <source>
        <dbReference type="Proteomes" id="UP000315724"/>
    </source>
</evidence>
<proteinExistence type="predicted"/>
<keyword evidence="3" id="KW-1185">Reference proteome</keyword>
<feature type="signal peptide" evidence="1">
    <location>
        <begin position="1"/>
        <end position="31"/>
    </location>
</feature>
<reference evidence="2 3" key="1">
    <citation type="submission" date="2019-02" db="EMBL/GenBank/DDBJ databases">
        <title>Deep-cultivation of Planctomycetes and their phenomic and genomic characterization uncovers novel biology.</title>
        <authorList>
            <person name="Wiegand S."/>
            <person name="Jogler M."/>
            <person name="Boedeker C."/>
            <person name="Pinto D."/>
            <person name="Vollmers J."/>
            <person name="Rivas-Marin E."/>
            <person name="Kohn T."/>
            <person name="Peeters S.H."/>
            <person name="Heuer A."/>
            <person name="Rast P."/>
            <person name="Oberbeckmann S."/>
            <person name="Bunk B."/>
            <person name="Jeske O."/>
            <person name="Meyerdierks A."/>
            <person name="Storesund J.E."/>
            <person name="Kallscheuer N."/>
            <person name="Luecker S."/>
            <person name="Lage O.M."/>
            <person name="Pohl T."/>
            <person name="Merkel B.J."/>
            <person name="Hornburger P."/>
            <person name="Mueller R.-W."/>
            <person name="Bruemmer F."/>
            <person name="Labrenz M."/>
            <person name="Spormann A.M."/>
            <person name="Op den Camp H."/>
            <person name="Overmann J."/>
            <person name="Amann R."/>
            <person name="Jetten M.S.M."/>
            <person name="Mascher T."/>
            <person name="Medema M.H."/>
            <person name="Devos D.P."/>
            <person name="Kaster A.-K."/>
            <person name="Ovreas L."/>
            <person name="Rohde M."/>
            <person name="Galperin M.Y."/>
            <person name="Jogler C."/>
        </authorList>
    </citation>
    <scope>NUCLEOTIDE SEQUENCE [LARGE SCALE GENOMIC DNA]</scope>
    <source>
        <strain evidence="2 3">Mal48</strain>
    </source>
</reference>
<dbReference type="AlphaFoldDB" id="A0A517QML9"/>
<sequence length="242" mass="26003" precursor="true">MESTRMSSRKRQRQLASLLILLMCASSCAHSNMCGVSSCDPVGCEETAGCGKTKACGGIGCGKVGCGDCCQICEKCSFAFCGWMWRKPAAVPETLPLGSTLRAHDQVMQTNAEAADFIFHRHDFVGQTAHLTSDAKDKIVEVAARYRSTPFPVIIERSENNSNPELDALRRNIVATILTDFGNADAQQRTVVATPYGPGYTGRRAEMMYYQHVGFGGNNNTNGTGNNGMNTNNFGGGFGGSF</sequence>
<protein>
    <submittedName>
        <fullName evidence="2">Uncharacterized protein</fullName>
    </submittedName>
</protein>